<feature type="transmembrane region" description="Helical" evidence="6">
    <location>
        <begin position="128"/>
        <end position="151"/>
    </location>
</feature>
<name>A0A1L9TU19_9EURO</name>
<dbReference type="FunFam" id="1.20.1740.10:FF:000025">
    <property type="entry name" value="High-affinity methionine permease"/>
    <property type="match status" value="1"/>
</dbReference>
<dbReference type="InterPro" id="IPR002293">
    <property type="entry name" value="AA/rel_permease1"/>
</dbReference>
<dbReference type="GeneID" id="63757579"/>
<dbReference type="PANTHER" id="PTHR11785:SF498">
    <property type="entry name" value="HIGH-AFFINITY METHIONINE PERMEASE"/>
    <property type="match status" value="1"/>
</dbReference>
<evidence type="ECO:0000256" key="1">
    <source>
        <dbReference type="ARBA" id="ARBA00004141"/>
    </source>
</evidence>
<evidence type="ECO:0000256" key="4">
    <source>
        <dbReference type="ARBA" id="ARBA00023136"/>
    </source>
</evidence>
<dbReference type="GO" id="GO:0016020">
    <property type="term" value="C:membrane"/>
    <property type="evidence" value="ECO:0007669"/>
    <property type="project" value="UniProtKB-SubCell"/>
</dbReference>
<evidence type="ECO:0000256" key="5">
    <source>
        <dbReference type="SAM" id="MobiDB-lite"/>
    </source>
</evidence>
<accession>A0A1L9TU19</accession>
<feature type="transmembrane region" description="Helical" evidence="6">
    <location>
        <begin position="198"/>
        <end position="219"/>
    </location>
</feature>
<keyword evidence="2 6" id="KW-0812">Transmembrane</keyword>
<dbReference type="VEuPathDB" id="FungiDB:ASPSYDRAFT_145239"/>
<dbReference type="PIRSF" id="PIRSF006060">
    <property type="entry name" value="AA_transporter"/>
    <property type="match status" value="1"/>
</dbReference>
<protein>
    <recommendedName>
        <fullName evidence="9">Amino acid permease/ SLC12A domain-containing protein</fullName>
    </recommendedName>
</protein>
<feature type="transmembrane region" description="Helical" evidence="6">
    <location>
        <begin position="275"/>
        <end position="298"/>
    </location>
</feature>
<comment type="subcellular location">
    <subcellularLocation>
        <location evidence="1">Membrane</location>
        <topology evidence="1">Multi-pass membrane protein</topology>
    </subcellularLocation>
</comment>
<feature type="transmembrane region" description="Helical" evidence="6">
    <location>
        <begin position="49"/>
        <end position="69"/>
    </location>
</feature>
<reference evidence="8" key="1">
    <citation type="journal article" date="2017" name="Genome Biol.">
        <title>Comparative genomics reveals high biological diversity and specific adaptations in the industrially and medically important fungal genus Aspergillus.</title>
        <authorList>
            <person name="de Vries R.P."/>
            <person name="Riley R."/>
            <person name="Wiebenga A."/>
            <person name="Aguilar-Osorio G."/>
            <person name="Amillis S."/>
            <person name="Uchima C.A."/>
            <person name="Anderluh G."/>
            <person name="Asadollahi M."/>
            <person name="Askin M."/>
            <person name="Barry K."/>
            <person name="Battaglia E."/>
            <person name="Bayram O."/>
            <person name="Benocci T."/>
            <person name="Braus-Stromeyer S.A."/>
            <person name="Caldana C."/>
            <person name="Canovas D."/>
            <person name="Cerqueira G.C."/>
            <person name="Chen F."/>
            <person name="Chen W."/>
            <person name="Choi C."/>
            <person name="Clum A."/>
            <person name="Dos Santos R.A."/>
            <person name="Damasio A.R."/>
            <person name="Diallinas G."/>
            <person name="Emri T."/>
            <person name="Fekete E."/>
            <person name="Flipphi M."/>
            <person name="Freyberg S."/>
            <person name="Gallo A."/>
            <person name="Gournas C."/>
            <person name="Habgood R."/>
            <person name="Hainaut M."/>
            <person name="Harispe M.L."/>
            <person name="Henrissat B."/>
            <person name="Hilden K.S."/>
            <person name="Hope R."/>
            <person name="Hossain A."/>
            <person name="Karabika E."/>
            <person name="Karaffa L."/>
            <person name="Karanyi Z."/>
            <person name="Krasevec N."/>
            <person name="Kuo A."/>
            <person name="Kusch H."/>
            <person name="LaButti K."/>
            <person name="Lagendijk E.L."/>
            <person name="Lapidus A."/>
            <person name="Levasseur A."/>
            <person name="Lindquist E."/>
            <person name="Lipzen A."/>
            <person name="Logrieco A.F."/>
            <person name="MacCabe A."/>
            <person name="Maekelae M.R."/>
            <person name="Malavazi I."/>
            <person name="Melin P."/>
            <person name="Meyer V."/>
            <person name="Mielnichuk N."/>
            <person name="Miskei M."/>
            <person name="Molnar A.P."/>
            <person name="Mule G."/>
            <person name="Ngan C.Y."/>
            <person name="Orejas M."/>
            <person name="Orosz E."/>
            <person name="Ouedraogo J.P."/>
            <person name="Overkamp K.M."/>
            <person name="Park H.-S."/>
            <person name="Perrone G."/>
            <person name="Piumi F."/>
            <person name="Punt P.J."/>
            <person name="Ram A.F."/>
            <person name="Ramon A."/>
            <person name="Rauscher S."/>
            <person name="Record E."/>
            <person name="Riano-Pachon D.M."/>
            <person name="Robert V."/>
            <person name="Roehrig J."/>
            <person name="Ruller R."/>
            <person name="Salamov A."/>
            <person name="Salih N.S."/>
            <person name="Samson R.A."/>
            <person name="Sandor E."/>
            <person name="Sanguinetti M."/>
            <person name="Schuetze T."/>
            <person name="Sepcic K."/>
            <person name="Shelest E."/>
            <person name="Sherlock G."/>
            <person name="Sophianopoulou V."/>
            <person name="Squina F.M."/>
            <person name="Sun H."/>
            <person name="Susca A."/>
            <person name="Todd R.B."/>
            <person name="Tsang A."/>
            <person name="Unkles S.E."/>
            <person name="van de Wiele N."/>
            <person name="van Rossen-Uffink D."/>
            <person name="Oliveira J.V."/>
            <person name="Vesth T.C."/>
            <person name="Visser J."/>
            <person name="Yu J.-H."/>
            <person name="Zhou M."/>
            <person name="Andersen M.R."/>
            <person name="Archer D.B."/>
            <person name="Baker S.E."/>
            <person name="Benoit I."/>
            <person name="Brakhage A.A."/>
            <person name="Braus G.H."/>
            <person name="Fischer R."/>
            <person name="Frisvad J.C."/>
            <person name="Goldman G.H."/>
            <person name="Houbraken J."/>
            <person name="Oakley B."/>
            <person name="Pocsi I."/>
            <person name="Scazzocchio C."/>
            <person name="Seiboth B."/>
            <person name="vanKuyk P.A."/>
            <person name="Wortman J."/>
            <person name="Dyer P.S."/>
            <person name="Grigoriev I.V."/>
        </authorList>
    </citation>
    <scope>NUCLEOTIDE SEQUENCE [LARGE SCALE GENOMIC DNA]</scope>
    <source>
        <strain evidence="8">CBS 593.65</strain>
    </source>
</reference>
<feature type="transmembrane region" description="Helical" evidence="6">
    <location>
        <begin position="327"/>
        <end position="346"/>
    </location>
</feature>
<dbReference type="Proteomes" id="UP000184356">
    <property type="component" value="Unassembled WGS sequence"/>
</dbReference>
<evidence type="ECO:0000256" key="3">
    <source>
        <dbReference type="ARBA" id="ARBA00022989"/>
    </source>
</evidence>
<dbReference type="InterPro" id="IPR050598">
    <property type="entry name" value="AminoAcid_Transporter"/>
</dbReference>
<feature type="region of interest" description="Disordered" evidence="5">
    <location>
        <begin position="1"/>
        <end position="25"/>
    </location>
</feature>
<evidence type="ECO:0000313" key="8">
    <source>
        <dbReference type="Proteomes" id="UP000184356"/>
    </source>
</evidence>
<feature type="transmembrane region" description="Helical" evidence="6">
    <location>
        <begin position="81"/>
        <end position="103"/>
    </location>
</feature>
<feature type="compositionally biased region" description="Basic and acidic residues" evidence="5">
    <location>
        <begin position="9"/>
        <end position="25"/>
    </location>
</feature>
<dbReference type="GO" id="GO:0015179">
    <property type="term" value="F:L-amino acid transmembrane transporter activity"/>
    <property type="evidence" value="ECO:0007669"/>
    <property type="project" value="TreeGrafter"/>
</dbReference>
<feature type="transmembrane region" description="Helical" evidence="6">
    <location>
        <begin position="239"/>
        <end position="263"/>
    </location>
</feature>
<dbReference type="PANTHER" id="PTHR11785">
    <property type="entry name" value="AMINO ACID TRANSPORTER"/>
    <property type="match status" value="1"/>
</dbReference>
<feature type="transmembrane region" description="Helical" evidence="6">
    <location>
        <begin position="405"/>
        <end position="426"/>
    </location>
</feature>
<organism evidence="7 8">
    <name type="scientific">Aspergillus sydowii CBS 593.65</name>
    <dbReference type="NCBI Taxonomy" id="1036612"/>
    <lineage>
        <taxon>Eukaryota</taxon>
        <taxon>Fungi</taxon>
        <taxon>Dikarya</taxon>
        <taxon>Ascomycota</taxon>
        <taxon>Pezizomycotina</taxon>
        <taxon>Eurotiomycetes</taxon>
        <taxon>Eurotiomycetidae</taxon>
        <taxon>Eurotiales</taxon>
        <taxon>Aspergillaceae</taxon>
        <taxon>Aspergillus</taxon>
        <taxon>Aspergillus subgen. Nidulantes</taxon>
    </lineage>
</organism>
<feature type="transmembrane region" description="Helical" evidence="6">
    <location>
        <begin position="474"/>
        <end position="496"/>
    </location>
</feature>
<gene>
    <name evidence="7" type="ORF">ASPSYDRAFT_145239</name>
</gene>
<dbReference type="RefSeq" id="XP_040706717.1">
    <property type="nucleotide sequence ID" value="XM_040841506.1"/>
</dbReference>
<proteinExistence type="predicted"/>
<evidence type="ECO:0000313" key="7">
    <source>
        <dbReference type="EMBL" id="OJJ62911.1"/>
    </source>
</evidence>
<keyword evidence="3 6" id="KW-1133">Transmembrane helix</keyword>
<dbReference type="Gene3D" id="1.20.1740.10">
    <property type="entry name" value="Amino acid/polyamine transporter I"/>
    <property type="match status" value="1"/>
</dbReference>
<evidence type="ECO:0000256" key="6">
    <source>
        <dbReference type="SAM" id="Phobius"/>
    </source>
</evidence>
<feature type="transmembrane region" description="Helical" evidence="6">
    <location>
        <begin position="438"/>
        <end position="462"/>
    </location>
</feature>
<keyword evidence="4 6" id="KW-0472">Membrane</keyword>
<sequence length="544" mass="59080">MDITSGKAPKNEIAPETKAFEDGPRRADGVTQLYEGNIFDSTPEDRRQIGVVSASFLIFNRVIGTGVFATPSTILSLSGSVGLSLFMWVAGTLIAVAGTAVYLEWGTAIPKNGGEKNYLEYVYKKPKFLATAMFAAYAVLLGWAASNSVVFGQYILNAADVEVDRWNQRGIGLACVTAAFLIHGFALNWGLRLQNLLGIVKLVIIVFIVVTGWVALAGHTKIETPHNFTNAFEGTTGSGYGVVMALYNVIWSFVGYSNANYALSETKNPTRTLKIAAPIAIGSVGILYMLCNIAYFAAVPKGQMLESGQIVAAVFFGNMFGARAEKVMSVFVALSAFGNVLSVIFSQGRIVQELGREGVLPLSKLWASNKPFKSPAAGLFEHWVVSVIIMLAPPPGDAYNFLLNLISYPLAIVNFFVSLGLIYIYLTKDRNFPDWSPGIRATLPVTVFFCLSNLYLVVAPYIPPTEDQNVYEQLPYYLHCVVALGIFGAGAIYYLVWAVAMPRLGGYVLVKETVVDADGWSRSVFTKLPIARVKGQQHGPAVDF</sequence>
<dbReference type="OrthoDB" id="5982228at2759"/>
<dbReference type="STRING" id="1036612.A0A1L9TU19"/>
<dbReference type="AlphaFoldDB" id="A0A1L9TU19"/>
<feature type="transmembrane region" description="Helical" evidence="6">
    <location>
        <begin position="171"/>
        <end position="191"/>
    </location>
</feature>
<dbReference type="Pfam" id="PF13520">
    <property type="entry name" value="AA_permease_2"/>
    <property type="match status" value="1"/>
</dbReference>
<dbReference type="EMBL" id="KV878583">
    <property type="protein sequence ID" value="OJJ62911.1"/>
    <property type="molecule type" value="Genomic_DNA"/>
</dbReference>
<evidence type="ECO:0008006" key="9">
    <source>
        <dbReference type="Google" id="ProtNLM"/>
    </source>
</evidence>
<evidence type="ECO:0000256" key="2">
    <source>
        <dbReference type="ARBA" id="ARBA00022692"/>
    </source>
</evidence>
<keyword evidence="8" id="KW-1185">Reference proteome</keyword>